<dbReference type="InterPro" id="IPR025799">
    <property type="entry name" value="Arg_MeTrfase"/>
</dbReference>
<keyword evidence="3" id="KW-1185">Reference proteome</keyword>
<gene>
    <name evidence="2" type="ORF">F3Y22_tig00003403pilonHSYRG00058</name>
</gene>
<dbReference type="EMBL" id="VEPZ02000219">
    <property type="protein sequence ID" value="KAE8729718.1"/>
    <property type="molecule type" value="Genomic_DNA"/>
</dbReference>
<evidence type="ECO:0000313" key="3">
    <source>
        <dbReference type="Proteomes" id="UP000436088"/>
    </source>
</evidence>
<dbReference type="InterPro" id="IPR029063">
    <property type="entry name" value="SAM-dependent_MTases_sf"/>
</dbReference>
<accession>A0A6A3CRC4</accession>
<organism evidence="2 3">
    <name type="scientific">Hibiscus syriacus</name>
    <name type="common">Rose of Sharon</name>
    <dbReference type="NCBI Taxonomy" id="106335"/>
    <lineage>
        <taxon>Eukaryota</taxon>
        <taxon>Viridiplantae</taxon>
        <taxon>Streptophyta</taxon>
        <taxon>Embryophyta</taxon>
        <taxon>Tracheophyta</taxon>
        <taxon>Spermatophyta</taxon>
        <taxon>Magnoliopsida</taxon>
        <taxon>eudicotyledons</taxon>
        <taxon>Gunneridae</taxon>
        <taxon>Pentapetalae</taxon>
        <taxon>rosids</taxon>
        <taxon>malvids</taxon>
        <taxon>Malvales</taxon>
        <taxon>Malvaceae</taxon>
        <taxon>Malvoideae</taxon>
        <taxon>Hibiscus</taxon>
    </lineage>
</organism>
<dbReference type="Gene3D" id="3.40.50.150">
    <property type="entry name" value="Vaccinia Virus protein VP39"/>
    <property type="match status" value="2"/>
</dbReference>
<dbReference type="SUPFAM" id="SSF53335">
    <property type="entry name" value="S-adenosyl-L-methionine-dependent methyltransferases"/>
    <property type="match status" value="1"/>
</dbReference>
<protein>
    <submittedName>
        <fullName evidence="2">Protein arginine N-methyltransferase PRMT10</fullName>
    </submittedName>
</protein>
<dbReference type="GO" id="GO:0016274">
    <property type="term" value="F:protein-arginine N-methyltransferase activity"/>
    <property type="evidence" value="ECO:0007669"/>
    <property type="project" value="InterPro"/>
</dbReference>
<comment type="caution">
    <text evidence="2">The sequence shown here is derived from an EMBL/GenBank/DDBJ whole genome shotgun (WGS) entry which is preliminary data.</text>
</comment>
<name>A0A6A3CRC4_HIBSY</name>
<keyword evidence="1" id="KW-0949">S-adenosyl-L-methionine</keyword>
<sequence length="133" mass="15311">MGSRTNGVAGGSSNRLVDKGADFANYFCTYAFLYHQKEMLSDRVRMDAYYNAVFKNKHYFHGKLVQGRYMLLKQPICQHARTLVQANNLQDIIEVIEGSMEKVVLPEKGWYHQSIFNSVICARDRWPKPTGVM</sequence>
<dbReference type="GO" id="GO:0042054">
    <property type="term" value="F:histone methyltransferase activity"/>
    <property type="evidence" value="ECO:0007669"/>
    <property type="project" value="TreeGrafter"/>
</dbReference>
<dbReference type="AlphaFoldDB" id="A0A6A3CRC4"/>
<evidence type="ECO:0000256" key="1">
    <source>
        <dbReference type="ARBA" id="ARBA00022691"/>
    </source>
</evidence>
<dbReference type="PANTHER" id="PTHR11006:SF68">
    <property type="entry name" value="PROTEIN ARGININE N-METHYLTRANSFERASE PRMT10"/>
    <property type="match status" value="1"/>
</dbReference>
<dbReference type="GO" id="GO:0005634">
    <property type="term" value="C:nucleus"/>
    <property type="evidence" value="ECO:0007669"/>
    <property type="project" value="TreeGrafter"/>
</dbReference>
<dbReference type="GO" id="GO:0032259">
    <property type="term" value="P:methylation"/>
    <property type="evidence" value="ECO:0007669"/>
    <property type="project" value="UniProtKB-KW"/>
</dbReference>
<reference evidence="2" key="1">
    <citation type="submission" date="2019-09" db="EMBL/GenBank/DDBJ databases">
        <title>Draft genome information of white flower Hibiscus syriacus.</title>
        <authorList>
            <person name="Kim Y.-M."/>
        </authorList>
    </citation>
    <scope>NUCLEOTIDE SEQUENCE [LARGE SCALE GENOMIC DNA]</scope>
    <source>
        <strain evidence="2">YM2019G1</strain>
    </source>
</reference>
<proteinExistence type="predicted"/>
<dbReference type="PANTHER" id="PTHR11006">
    <property type="entry name" value="PROTEIN ARGININE N-METHYLTRANSFERASE"/>
    <property type="match status" value="1"/>
</dbReference>
<evidence type="ECO:0000313" key="2">
    <source>
        <dbReference type="EMBL" id="KAE8729718.1"/>
    </source>
</evidence>
<dbReference type="Proteomes" id="UP000436088">
    <property type="component" value="Unassembled WGS sequence"/>
</dbReference>